<dbReference type="InterPro" id="IPR002048">
    <property type="entry name" value="EF_hand_dom"/>
</dbReference>
<reference evidence="6" key="1">
    <citation type="submission" date="2016-06" db="UniProtKB">
        <authorList>
            <consortium name="WormBaseParasite"/>
        </authorList>
    </citation>
    <scope>IDENTIFICATION</scope>
</reference>
<evidence type="ECO:0000313" key="5">
    <source>
        <dbReference type="Proteomes" id="UP000271098"/>
    </source>
</evidence>
<reference evidence="4 5" key="2">
    <citation type="submission" date="2018-11" db="EMBL/GenBank/DDBJ databases">
        <authorList>
            <consortium name="Pathogen Informatics"/>
        </authorList>
    </citation>
    <scope>NUCLEOTIDE SEQUENCE [LARGE SCALE GENOMIC DNA]</scope>
</reference>
<dbReference type="Proteomes" id="UP000271098">
    <property type="component" value="Unassembled WGS sequence"/>
</dbReference>
<feature type="domain" description="EF-hand" evidence="3">
    <location>
        <begin position="317"/>
        <end position="352"/>
    </location>
</feature>
<dbReference type="InterPro" id="IPR002172">
    <property type="entry name" value="LDrepeatLR_classA_rpt"/>
</dbReference>
<dbReference type="OrthoDB" id="28322at2759"/>
<gene>
    <name evidence="4" type="ORF">GPUH_LOCUS11927</name>
</gene>
<accession>A0A183DT86</accession>
<dbReference type="InterPro" id="IPR028146">
    <property type="entry name" value="PRKCSH_N"/>
</dbReference>
<proteinExistence type="predicted"/>
<evidence type="ECO:0000313" key="4">
    <source>
        <dbReference type="EMBL" id="VDN19521.1"/>
    </source>
</evidence>
<name>A0A183DT86_9BILA</name>
<evidence type="ECO:0000256" key="1">
    <source>
        <dbReference type="ARBA" id="ARBA00023157"/>
    </source>
</evidence>
<dbReference type="CDD" id="cd00112">
    <property type="entry name" value="LDLa"/>
    <property type="match status" value="1"/>
</dbReference>
<keyword evidence="1" id="KW-1015">Disulfide bond</keyword>
<dbReference type="Gene3D" id="1.10.238.10">
    <property type="entry name" value="EF-hand"/>
    <property type="match status" value="1"/>
</dbReference>
<dbReference type="GO" id="GO:0005509">
    <property type="term" value="F:calcium ion binding"/>
    <property type="evidence" value="ECO:0007669"/>
    <property type="project" value="InterPro"/>
</dbReference>
<dbReference type="PANTHER" id="PTHR12630:SF1">
    <property type="entry name" value="GLUCOSIDASE 2 SUBUNIT BETA"/>
    <property type="match status" value="1"/>
</dbReference>
<dbReference type="Pfam" id="PF12999">
    <property type="entry name" value="PRKCSH-like"/>
    <property type="match status" value="1"/>
</dbReference>
<evidence type="ECO:0000313" key="6">
    <source>
        <dbReference type="WBParaSite" id="GPUH_0001194101-mRNA-1"/>
    </source>
</evidence>
<organism evidence="6">
    <name type="scientific">Gongylonema pulchrum</name>
    <dbReference type="NCBI Taxonomy" id="637853"/>
    <lineage>
        <taxon>Eukaryota</taxon>
        <taxon>Metazoa</taxon>
        <taxon>Ecdysozoa</taxon>
        <taxon>Nematoda</taxon>
        <taxon>Chromadorea</taxon>
        <taxon>Rhabditida</taxon>
        <taxon>Spirurina</taxon>
        <taxon>Spiruromorpha</taxon>
        <taxon>Spiruroidea</taxon>
        <taxon>Gongylonematidae</taxon>
        <taxon>Gongylonema</taxon>
    </lineage>
</organism>
<sequence>MAPTEASLQVVMFLAARLCIATLLVGICESDVSLGLRKKTGKSPKRSEYGNRPRGVPYARTSACPNAKFHCLNRGFKAEDIPSSRVNDQICDCCDGSDEWDSAVDCPNVCNELGSKHREELRQRYELAKKGHIKRLELAKIGQQLKSEKLETMEKLKEEKEEVEKIRAEAEALKNEKTEKEREARQKHDDAWEGAIFKLFPMQDTLNCLDCCDGSDEWDSAVDCPNVCNELGSKHREELRLRYELAKKGHIKRLELAKIGQQLKSEKLETMEKLKEEKEEVEKIRAEAEALKNEKTEKEREARQKHDDAWEEEKKKYKRGYAQILFDAFDLNKDGKVHFEELKAFKEFDGGGDGVVSDDEAKVTLNYLLHYIKYLMEVIGRVIIRK</sequence>
<dbReference type="EMBL" id="UYRT01078904">
    <property type="protein sequence ID" value="VDN19521.1"/>
    <property type="molecule type" value="Genomic_DNA"/>
</dbReference>
<evidence type="ECO:0000256" key="2">
    <source>
        <dbReference type="SAM" id="Coils"/>
    </source>
</evidence>
<dbReference type="GO" id="GO:0017177">
    <property type="term" value="C:glucosidase II complex"/>
    <property type="evidence" value="ECO:0007669"/>
    <property type="project" value="TreeGrafter"/>
</dbReference>
<dbReference type="WBParaSite" id="GPUH_0001194101-mRNA-1">
    <property type="protein sequence ID" value="GPUH_0001194101-mRNA-1"/>
    <property type="gene ID" value="GPUH_0001194101"/>
</dbReference>
<keyword evidence="2" id="KW-0175">Coiled coil</keyword>
<protein>
    <submittedName>
        <fullName evidence="6">EF-hand domain-containing protein</fullName>
    </submittedName>
</protein>
<dbReference type="SUPFAM" id="SSF47473">
    <property type="entry name" value="EF-hand"/>
    <property type="match status" value="1"/>
</dbReference>
<dbReference type="PANTHER" id="PTHR12630">
    <property type="entry name" value="N-LINKED OLIGOSACCHARIDE PROCESSING"/>
    <property type="match status" value="1"/>
</dbReference>
<dbReference type="PROSITE" id="PS50222">
    <property type="entry name" value="EF_HAND_2"/>
    <property type="match status" value="1"/>
</dbReference>
<dbReference type="InterPro" id="IPR039794">
    <property type="entry name" value="Gtb1-like"/>
</dbReference>
<dbReference type="InterPro" id="IPR011992">
    <property type="entry name" value="EF-hand-dom_pair"/>
</dbReference>
<dbReference type="AlphaFoldDB" id="A0A183DT86"/>
<feature type="coiled-coil region" evidence="2">
    <location>
        <begin position="142"/>
        <end position="190"/>
    </location>
</feature>
<evidence type="ECO:0000259" key="3">
    <source>
        <dbReference type="PROSITE" id="PS50222"/>
    </source>
</evidence>
<dbReference type="GO" id="GO:0006491">
    <property type="term" value="P:N-glycan processing"/>
    <property type="evidence" value="ECO:0007669"/>
    <property type="project" value="TreeGrafter"/>
</dbReference>
<keyword evidence="5" id="KW-1185">Reference proteome</keyword>
<feature type="coiled-coil region" evidence="2">
    <location>
        <begin position="260"/>
        <end position="308"/>
    </location>
</feature>